<keyword evidence="1" id="KW-1133">Transmembrane helix</keyword>
<accession>A0A8D8JFH4</accession>
<name>A0A8D8JFH4_CULPI</name>
<feature type="transmembrane region" description="Helical" evidence="1">
    <location>
        <begin position="48"/>
        <end position="69"/>
    </location>
</feature>
<keyword evidence="1" id="KW-0472">Membrane</keyword>
<evidence type="ECO:0000256" key="1">
    <source>
        <dbReference type="SAM" id="Phobius"/>
    </source>
</evidence>
<protein>
    <submittedName>
        <fullName evidence="2">(northern house mosquito) hypothetical protein</fullName>
    </submittedName>
</protein>
<organism evidence="2">
    <name type="scientific">Culex pipiens</name>
    <name type="common">House mosquito</name>
    <dbReference type="NCBI Taxonomy" id="7175"/>
    <lineage>
        <taxon>Eukaryota</taxon>
        <taxon>Metazoa</taxon>
        <taxon>Ecdysozoa</taxon>
        <taxon>Arthropoda</taxon>
        <taxon>Hexapoda</taxon>
        <taxon>Insecta</taxon>
        <taxon>Pterygota</taxon>
        <taxon>Neoptera</taxon>
        <taxon>Endopterygota</taxon>
        <taxon>Diptera</taxon>
        <taxon>Nematocera</taxon>
        <taxon>Culicoidea</taxon>
        <taxon>Culicidae</taxon>
        <taxon>Culicinae</taxon>
        <taxon>Culicini</taxon>
        <taxon>Culex</taxon>
        <taxon>Culex</taxon>
    </lineage>
</organism>
<keyword evidence="1" id="KW-0812">Transmembrane</keyword>
<reference evidence="2" key="1">
    <citation type="submission" date="2021-05" db="EMBL/GenBank/DDBJ databases">
        <authorList>
            <person name="Alioto T."/>
            <person name="Alioto T."/>
            <person name="Gomez Garrido J."/>
        </authorList>
    </citation>
    <scope>NUCLEOTIDE SEQUENCE</scope>
</reference>
<dbReference type="EMBL" id="HBUE01176739">
    <property type="protein sequence ID" value="CAG6518156.1"/>
    <property type="molecule type" value="Transcribed_RNA"/>
</dbReference>
<proteinExistence type="predicted"/>
<evidence type="ECO:0000313" key="2">
    <source>
        <dbReference type="EMBL" id="CAG6569688.1"/>
    </source>
</evidence>
<sequence length="146" mass="16850">MIICHLGQPFLFSFSLLALSVSQESHVTLLTLLSRSLYNLNVVQKSEYIRVVFFPFLSLSFSFFQLFLLNFCEQTLKKVTFLTFCLAHFFPTFPFACSLSLFIFHSFTLSLPQSHACFSLAHSLYLSIVKKRSHSKAWSSTNHIYL</sequence>
<dbReference type="EMBL" id="HBUE01282261">
    <property type="protein sequence ID" value="CAG6569689.1"/>
    <property type="molecule type" value="Transcribed_RNA"/>
</dbReference>
<dbReference type="EMBL" id="HBUE01176742">
    <property type="protein sequence ID" value="CAG6518157.1"/>
    <property type="molecule type" value="Transcribed_RNA"/>
</dbReference>
<feature type="transmembrane region" description="Helical" evidence="1">
    <location>
        <begin position="81"/>
        <end position="104"/>
    </location>
</feature>
<dbReference type="AlphaFoldDB" id="A0A8D8JFH4"/>
<dbReference type="EMBL" id="HBUE01282258">
    <property type="protein sequence ID" value="CAG6569688.1"/>
    <property type="molecule type" value="Transcribed_RNA"/>
</dbReference>